<sequence>MYDNAGMSLTRPLSNLDLLDLHRLAPARYPVLLESSASGTAQGRWDLLLLSDGECLELDADGVVRNTAGEARGADFFHELDTAWRRERVGHDAHDPTGLPFAGGWAVLLAYECAAQVEPVLALPTPHDDGPVAVALRCPAAVLRDRRTGACTAVCEPGAQAWLDRIVDDAHRVAALAPAAAWTPPQAIDEAPADRFTDGARRVLEYLAAGDVFQVNLSRGWAARFAQTPAPDALFRRLREHNPAPFAGIFLHKGRAVVSASPERLVSVRGDVVETRPIAGTRPRVAGDDDALRIGELVGHPKERAEHVMLIDLERNDLGRVCAPGTVEVDELMTVESYAHVHHIVSNVRGRLRAGVTPGEVIRAVFPGGTITGCPKVRCMQIIAELEGEPRGAYTGAMGWLAHDGDMDLNILIRSATLEGDALRFRTGAGIVIDSDPDRELEETRAKARGMLRALG</sequence>
<organism evidence="3 4">
    <name type="scientific">Cognatilysobacter bugurensis</name>
    <dbReference type="NCBI Taxonomy" id="543356"/>
    <lineage>
        <taxon>Bacteria</taxon>
        <taxon>Pseudomonadati</taxon>
        <taxon>Pseudomonadota</taxon>
        <taxon>Gammaproteobacteria</taxon>
        <taxon>Lysobacterales</taxon>
        <taxon>Lysobacteraceae</taxon>
        <taxon>Cognatilysobacter</taxon>
    </lineage>
</organism>
<comment type="caution">
    <text evidence="3">The sequence shown here is derived from an EMBL/GenBank/DDBJ whole genome shotgun (WGS) entry which is preliminary data.</text>
</comment>
<reference evidence="3" key="1">
    <citation type="journal article" date="2014" name="Int. J. Syst. Evol. Microbiol.">
        <title>Complete genome sequence of Corynebacterium casei LMG S-19264T (=DSM 44701T), isolated from a smear-ripened cheese.</title>
        <authorList>
            <consortium name="US DOE Joint Genome Institute (JGI-PGF)"/>
            <person name="Walter F."/>
            <person name="Albersmeier A."/>
            <person name="Kalinowski J."/>
            <person name="Ruckert C."/>
        </authorList>
    </citation>
    <scope>NUCLEOTIDE SEQUENCE</scope>
    <source>
        <strain evidence="3">KCTC 23077</strain>
    </source>
</reference>
<dbReference type="Gene3D" id="3.60.120.10">
    <property type="entry name" value="Anthranilate synthase"/>
    <property type="match status" value="1"/>
</dbReference>
<name>A0A918STE2_9GAMM</name>
<accession>A0A918STE2</accession>
<feature type="domain" description="Chorismate-utilising enzyme C-terminal" evidence="1">
    <location>
        <begin position="194"/>
        <end position="447"/>
    </location>
</feature>
<evidence type="ECO:0008006" key="5">
    <source>
        <dbReference type="Google" id="ProtNLM"/>
    </source>
</evidence>
<dbReference type="GO" id="GO:0000162">
    <property type="term" value="P:L-tryptophan biosynthetic process"/>
    <property type="evidence" value="ECO:0007669"/>
    <property type="project" value="TreeGrafter"/>
</dbReference>
<dbReference type="Pfam" id="PF00425">
    <property type="entry name" value="Chorismate_bind"/>
    <property type="match status" value="1"/>
</dbReference>
<dbReference type="PRINTS" id="PR00095">
    <property type="entry name" value="ANTSNTHASEI"/>
</dbReference>
<dbReference type="InterPro" id="IPR015890">
    <property type="entry name" value="Chorismate_C"/>
</dbReference>
<dbReference type="InterPro" id="IPR005801">
    <property type="entry name" value="ADC_synthase"/>
</dbReference>
<dbReference type="PANTHER" id="PTHR11236">
    <property type="entry name" value="AMINOBENZOATE/ANTHRANILATE SYNTHASE"/>
    <property type="match status" value="1"/>
</dbReference>
<evidence type="ECO:0000259" key="2">
    <source>
        <dbReference type="Pfam" id="PF04715"/>
    </source>
</evidence>
<feature type="domain" description="Anthranilate synthase component I N-terminal" evidence="2">
    <location>
        <begin position="23"/>
        <end position="129"/>
    </location>
</feature>
<dbReference type="SUPFAM" id="SSF56322">
    <property type="entry name" value="ADC synthase"/>
    <property type="match status" value="1"/>
</dbReference>
<reference evidence="3" key="2">
    <citation type="submission" date="2020-09" db="EMBL/GenBank/DDBJ databases">
        <authorList>
            <person name="Sun Q."/>
            <person name="Kim S."/>
        </authorList>
    </citation>
    <scope>NUCLEOTIDE SEQUENCE</scope>
    <source>
        <strain evidence="3">KCTC 23077</strain>
    </source>
</reference>
<evidence type="ECO:0000313" key="3">
    <source>
        <dbReference type="EMBL" id="GHA69889.1"/>
    </source>
</evidence>
<dbReference type="NCBIfam" id="TIGR01824">
    <property type="entry name" value="PabB-clade2"/>
    <property type="match status" value="1"/>
</dbReference>
<evidence type="ECO:0000259" key="1">
    <source>
        <dbReference type="Pfam" id="PF00425"/>
    </source>
</evidence>
<dbReference type="AlphaFoldDB" id="A0A918STE2"/>
<dbReference type="InterPro" id="IPR006805">
    <property type="entry name" value="Anth_synth_I_N"/>
</dbReference>
<dbReference type="NCBIfam" id="NF006563">
    <property type="entry name" value="PRK09070.1"/>
    <property type="match status" value="1"/>
</dbReference>
<dbReference type="Proteomes" id="UP000646426">
    <property type="component" value="Unassembled WGS sequence"/>
</dbReference>
<dbReference type="Pfam" id="PF04715">
    <property type="entry name" value="Anth_synt_I_N"/>
    <property type="match status" value="1"/>
</dbReference>
<dbReference type="PANTHER" id="PTHR11236:SF9">
    <property type="entry name" value="ANTHRANILATE SYNTHASE COMPONENT 1"/>
    <property type="match status" value="1"/>
</dbReference>
<evidence type="ECO:0000313" key="4">
    <source>
        <dbReference type="Proteomes" id="UP000646426"/>
    </source>
</evidence>
<protein>
    <recommendedName>
        <fullName evidence="5">Aminodeoxychorismate synthase component I</fullName>
    </recommendedName>
</protein>
<dbReference type="InterPro" id="IPR019999">
    <property type="entry name" value="Anth_synth_I-like"/>
</dbReference>
<dbReference type="InterPro" id="IPR010118">
    <property type="entry name" value="Para-NH2Bz/anthranilate_synth"/>
</dbReference>
<proteinExistence type="predicted"/>
<gene>
    <name evidence="3" type="primary">trpE</name>
    <name evidence="3" type="ORF">GCM10007067_02380</name>
</gene>
<keyword evidence="4" id="KW-1185">Reference proteome</keyword>
<dbReference type="EMBL" id="BMYD01000001">
    <property type="protein sequence ID" value="GHA69889.1"/>
    <property type="molecule type" value="Genomic_DNA"/>
</dbReference>